<protein>
    <submittedName>
        <fullName evidence="5">Glycosyltransferase family 1 protein</fullName>
    </submittedName>
</protein>
<dbReference type="Pfam" id="PF00534">
    <property type="entry name" value="Glycos_transf_1"/>
    <property type="match status" value="1"/>
</dbReference>
<dbReference type="EMBL" id="JAICCF010000001">
    <property type="protein sequence ID" value="MBW8682764.1"/>
    <property type="molecule type" value="Genomic_DNA"/>
</dbReference>
<proteinExistence type="predicted"/>
<sequence>MGRRIAFISEHASPLAALGGADAGGQNVYVGEVARQLSLKGYQIDIFTRRDEHELPKVVAFSEQIRIIHVDAGPAADIPKEELLQYMPAFTNDVLHFISSEQLSYELVHANFFMSALVAMELKKTLGIPFVVTFHALGHIRRIHQGDNDRFPKERIAIEEQAVREASMIIAECPQDRDDLINYYDAQVEKITIIPCGVNTAEFYPVNKSVARSLLQLPADERILLQLGRMVPRKGVDTVITALAAVRCSDAPVKLLIVGGDIDTASELQRLRELAAELGLSDKISFLGQKSREELKYYYAAADLFITTPWYEPFGITPLEAMACGTPVIGSNVGGVRFSVADGHTGALVPPKDPVALAAKITSLLRSPARLKEMSVNAVRRINKLFTWELVAQDIQSLYEKVIGSGVVYPEKTASAQMITYEKSNLH</sequence>
<comment type="caution">
    <text evidence="5">The sequence shown here is derived from an EMBL/GenBank/DDBJ whole genome shotgun (WGS) entry which is preliminary data.</text>
</comment>
<keyword evidence="1" id="KW-0328">Glycosyltransferase</keyword>
<evidence type="ECO:0000313" key="5">
    <source>
        <dbReference type="EMBL" id="MBW8682764.1"/>
    </source>
</evidence>
<feature type="domain" description="Glycosyl transferase family 1" evidence="3">
    <location>
        <begin position="216"/>
        <end position="378"/>
    </location>
</feature>
<evidence type="ECO:0000259" key="3">
    <source>
        <dbReference type="Pfam" id="PF00534"/>
    </source>
</evidence>
<dbReference type="Proteomes" id="UP000812961">
    <property type="component" value="Unassembled WGS sequence"/>
</dbReference>
<keyword evidence="2" id="KW-0808">Transferase</keyword>
<dbReference type="PANTHER" id="PTHR12526:SF510">
    <property type="entry name" value="D-INOSITOL 3-PHOSPHATE GLYCOSYLTRANSFERASE"/>
    <property type="match status" value="1"/>
</dbReference>
<name>A0ABS7G565_9BACT</name>
<keyword evidence="6" id="KW-1185">Reference proteome</keyword>
<dbReference type="Pfam" id="PF13439">
    <property type="entry name" value="Glyco_transf_4"/>
    <property type="match status" value="1"/>
</dbReference>
<gene>
    <name evidence="5" type="ORF">K1Y79_00335</name>
</gene>
<dbReference type="RefSeq" id="WP_220248003.1">
    <property type="nucleotide sequence ID" value="NZ_JAICCF010000001.1"/>
</dbReference>
<dbReference type="SUPFAM" id="SSF53756">
    <property type="entry name" value="UDP-Glycosyltransferase/glycogen phosphorylase"/>
    <property type="match status" value="1"/>
</dbReference>
<dbReference type="InterPro" id="IPR001296">
    <property type="entry name" value="Glyco_trans_1"/>
</dbReference>
<evidence type="ECO:0000256" key="1">
    <source>
        <dbReference type="ARBA" id="ARBA00022676"/>
    </source>
</evidence>
<evidence type="ECO:0000313" key="6">
    <source>
        <dbReference type="Proteomes" id="UP000812961"/>
    </source>
</evidence>
<dbReference type="PANTHER" id="PTHR12526">
    <property type="entry name" value="GLYCOSYLTRANSFERASE"/>
    <property type="match status" value="1"/>
</dbReference>
<feature type="domain" description="Glycosyltransferase subfamily 4-like N-terminal" evidence="4">
    <location>
        <begin position="24"/>
        <end position="201"/>
    </location>
</feature>
<evidence type="ECO:0000259" key="4">
    <source>
        <dbReference type="Pfam" id="PF13439"/>
    </source>
</evidence>
<dbReference type="CDD" id="cd03800">
    <property type="entry name" value="GT4_sucrose_synthase"/>
    <property type="match status" value="1"/>
</dbReference>
<accession>A0ABS7G565</accession>
<organism evidence="5 6">
    <name type="scientific">Chitinophaga rhizophila</name>
    <dbReference type="NCBI Taxonomy" id="2866212"/>
    <lineage>
        <taxon>Bacteria</taxon>
        <taxon>Pseudomonadati</taxon>
        <taxon>Bacteroidota</taxon>
        <taxon>Chitinophagia</taxon>
        <taxon>Chitinophagales</taxon>
        <taxon>Chitinophagaceae</taxon>
        <taxon>Chitinophaga</taxon>
    </lineage>
</organism>
<dbReference type="InterPro" id="IPR028098">
    <property type="entry name" value="Glyco_trans_4-like_N"/>
</dbReference>
<reference evidence="5 6" key="1">
    <citation type="submission" date="2021-08" db="EMBL/GenBank/DDBJ databases">
        <title>The genome sequence of Chitinophaga sp. B61.</title>
        <authorList>
            <person name="Zhang X."/>
        </authorList>
    </citation>
    <scope>NUCLEOTIDE SEQUENCE [LARGE SCALE GENOMIC DNA]</scope>
    <source>
        <strain evidence="5 6">B61</strain>
    </source>
</reference>
<evidence type="ECO:0000256" key="2">
    <source>
        <dbReference type="ARBA" id="ARBA00022679"/>
    </source>
</evidence>
<dbReference type="Gene3D" id="3.40.50.2000">
    <property type="entry name" value="Glycogen Phosphorylase B"/>
    <property type="match status" value="2"/>
</dbReference>